<keyword evidence="1" id="KW-0472">Membrane</keyword>
<feature type="transmembrane region" description="Helical" evidence="1">
    <location>
        <begin position="96"/>
        <end position="117"/>
    </location>
</feature>
<evidence type="ECO:0000313" key="2">
    <source>
        <dbReference type="EMBL" id="OLL25102.1"/>
    </source>
</evidence>
<sequence>MDRTGSNATLNWFGSIDSEHSVDDESTWLLNGLVLSPRRRVVRKVVKGFWTRNIVLNVIPPALTLVWASIPFPTFGATNLLLIRTVLPSDNPDIELNFWFFLFVYYGFYNAVGLLWVTKLFNLYSLNWWPKSLGPSISNLAFWSFSVLLGCGIYLFSGLERYSLTWVCLSSVTMTGPILVAFGKMRHDHRHSIRPPLTETQRTFLLQPILHIPASYIRFLWFCVVLLIALGAFVLGEAYAYIYLASLPHKNPVDALIYVYSWVVTIHLLDWLSGWMLGSQIGSYPLGLVFKFYYRIIYMVFVRNLYARLHSPEQYAYLSAGSSVGALIIWPISMTRFAHSVYRSITRSDISYDEYKKNSGRNIYLETLVSGTPTQKEGWLTRLGQEHYDDCVFGMGDNTALWHEQESVSVLFVQRADEGHG</sequence>
<proteinExistence type="predicted"/>
<organism evidence="2 3">
    <name type="scientific">Neolecta irregularis (strain DAH-3)</name>
    <dbReference type="NCBI Taxonomy" id="1198029"/>
    <lineage>
        <taxon>Eukaryota</taxon>
        <taxon>Fungi</taxon>
        <taxon>Dikarya</taxon>
        <taxon>Ascomycota</taxon>
        <taxon>Taphrinomycotina</taxon>
        <taxon>Neolectales</taxon>
        <taxon>Neolectaceae</taxon>
        <taxon>Neolecta</taxon>
    </lineage>
</organism>
<dbReference type="PANTHER" id="PTHR40467:SF1">
    <property type="match status" value="1"/>
</dbReference>
<protein>
    <submittedName>
        <fullName evidence="2">Uncharacterized protein</fullName>
    </submittedName>
</protein>
<dbReference type="InterPro" id="IPR039966">
    <property type="entry name" value="C553.12c"/>
</dbReference>
<reference evidence="2 3" key="1">
    <citation type="submission" date="2016-04" db="EMBL/GenBank/DDBJ databases">
        <title>Evolutionary innovation and constraint leading to complex multicellularity in the Ascomycota.</title>
        <authorList>
            <person name="Cisse O."/>
            <person name="Nguyen A."/>
            <person name="Hewitt D.A."/>
            <person name="Jedd G."/>
            <person name="Stajich J.E."/>
        </authorList>
    </citation>
    <scope>NUCLEOTIDE SEQUENCE [LARGE SCALE GENOMIC DNA]</scope>
    <source>
        <strain evidence="2 3">DAH-3</strain>
    </source>
</reference>
<evidence type="ECO:0000313" key="3">
    <source>
        <dbReference type="Proteomes" id="UP000186594"/>
    </source>
</evidence>
<accession>A0A1U7LRC6</accession>
<feature type="transmembrane region" description="Helical" evidence="1">
    <location>
        <begin position="54"/>
        <end position="76"/>
    </location>
</feature>
<comment type="caution">
    <text evidence="2">The sequence shown here is derived from an EMBL/GenBank/DDBJ whole genome shotgun (WGS) entry which is preliminary data.</text>
</comment>
<name>A0A1U7LRC6_NEOID</name>
<evidence type="ECO:0000256" key="1">
    <source>
        <dbReference type="SAM" id="Phobius"/>
    </source>
</evidence>
<feature type="transmembrane region" description="Helical" evidence="1">
    <location>
        <begin position="137"/>
        <end position="157"/>
    </location>
</feature>
<gene>
    <name evidence="2" type="ORF">NEOLI_005065</name>
</gene>
<feature type="transmembrane region" description="Helical" evidence="1">
    <location>
        <begin position="315"/>
        <end position="333"/>
    </location>
</feature>
<dbReference type="STRING" id="1198029.A0A1U7LRC6"/>
<dbReference type="Proteomes" id="UP000186594">
    <property type="component" value="Unassembled WGS sequence"/>
</dbReference>
<dbReference type="AlphaFoldDB" id="A0A1U7LRC6"/>
<dbReference type="PANTHER" id="PTHR40467">
    <property type="match status" value="1"/>
</dbReference>
<keyword evidence="1" id="KW-0812">Transmembrane</keyword>
<dbReference type="EMBL" id="LXFE01000504">
    <property type="protein sequence ID" value="OLL25102.1"/>
    <property type="molecule type" value="Genomic_DNA"/>
</dbReference>
<feature type="transmembrane region" description="Helical" evidence="1">
    <location>
        <begin position="163"/>
        <end position="182"/>
    </location>
</feature>
<dbReference type="OrthoDB" id="5541877at2759"/>
<keyword evidence="3" id="KW-1185">Reference proteome</keyword>
<dbReference type="OMA" id="WHEQESV"/>
<feature type="transmembrane region" description="Helical" evidence="1">
    <location>
        <begin position="219"/>
        <end position="243"/>
    </location>
</feature>
<keyword evidence="1" id="KW-1133">Transmembrane helix</keyword>